<organism evidence="3 4">
    <name type="scientific">Methylobacterium aquaticum</name>
    <dbReference type="NCBI Taxonomy" id="270351"/>
    <lineage>
        <taxon>Bacteria</taxon>
        <taxon>Pseudomonadati</taxon>
        <taxon>Pseudomonadota</taxon>
        <taxon>Alphaproteobacteria</taxon>
        <taxon>Hyphomicrobiales</taxon>
        <taxon>Methylobacteriaceae</taxon>
        <taxon>Methylobacterium</taxon>
    </lineage>
</organism>
<accession>A0A0C6FS33</accession>
<dbReference type="PATRIC" id="fig|270351.10.peg.2279"/>
<dbReference type="EMBL" id="AP014704">
    <property type="protein sequence ID" value="BAQ45615.1"/>
    <property type="molecule type" value="Genomic_DNA"/>
</dbReference>
<keyword evidence="2" id="KW-0732">Signal</keyword>
<name>A0A0C6FS33_9HYPH</name>
<feature type="chain" id="PRO_5002197336" evidence="2">
    <location>
        <begin position="22"/>
        <end position="89"/>
    </location>
</feature>
<feature type="signal peptide" evidence="2">
    <location>
        <begin position="1"/>
        <end position="21"/>
    </location>
</feature>
<dbReference type="STRING" id="270351.Maq22A_c11820"/>
<dbReference type="KEGG" id="maqu:Maq22A_c11820"/>
<evidence type="ECO:0000256" key="2">
    <source>
        <dbReference type="SAM" id="SignalP"/>
    </source>
</evidence>
<evidence type="ECO:0000313" key="3">
    <source>
        <dbReference type="EMBL" id="BAQ45615.1"/>
    </source>
</evidence>
<gene>
    <name evidence="3" type="ORF">Maq22A_c11820</name>
</gene>
<evidence type="ECO:0000313" key="4">
    <source>
        <dbReference type="Proteomes" id="UP000061432"/>
    </source>
</evidence>
<reference evidence="3 4" key="1">
    <citation type="journal article" date="2015" name="Genome Announc.">
        <title>Complete Genome Sequence of Methylobacterium aquaticum Strain 22A, Isolated from Racomitrium japonicum Moss.</title>
        <authorList>
            <person name="Tani A."/>
            <person name="Ogura Y."/>
            <person name="Hayashi T."/>
            <person name="Kimbara K."/>
        </authorList>
    </citation>
    <scope>NUCLEOTIDE SEQUENCE [LARGE SCALE GENOMIC DNA]</scope>
    <source>
        <strain evidence="3 4">MA-22A</strain>
    </source>
</reference>
<sequence length="89" mass="8916">MKTRLALAAALLTVAAAPAFAQGGSPYNRSGSQAGGPLGGIERAYGAPGGVPSVDSTGSVVVYPRDDRGVLVREVPPGYAPAAPYVYGR</sequence>
<dbReference type="Proteomes" id="UP000061432">
    <property type="component" value="Chromosome"/>
</dbReference>
<evidence type="ECO:0000256" key="1">
    <source>
        <dbReference type="SAM" id="MobiDB-lite"/>
    </source>
</evidence>
<dbReference type="RefSeq" id="WP_060846919.1">
    <property type="nucleotide sequence ID" value="NZ_AP014704.1"/>
</dbReference>
<proteinExistence type="predicted"/>
<reference evidence="4" key="2">
    <citation type="submission" date="2015-01" db="EMBL/GenBank/DDBJ databases">
        <title>Complete genome sequence of Methylobacterium aquaticum strain 22A.</title>
        <authorList>
            <person name="Tani A."/>
            <person name="Ogura Y."/>
            <person name="Hayashi T."/>
        </authorList>
    </citation>
    <scope>NUCLEOTIDE SEQUENCE [LARGE SCALE GENOMIC DNA]</scope>
    <source>
        <strain evidence="4">MA-22A</strain>
    </source>
</reference>
<protein>
    <submittedName>
        <fullName evidence="3">Uncharacterized protein</fullName>
    </submittedName>
</protein>
<feature type="region of interest" description="Disordered" evidence="1">
    <location>
        <begin position="21"/>
        <end position="42"/>
    </location>
</feature>
<dbReference type="AlphaFoldDB" id="A0A0C6FS33"/>
<dbReference type="OrthoDB" id="7998924at2"/>